<comment type="catalytic activity">
    <reaction evidence="1">
        <text>ATP + protein L-histidine = ADP + protein N-phospho-L-histidine.</text>
        <dbReference type="EC" id="2.7.13.3"/>
    </reaction>
</comment>
<keyword evidence="3" id="KW-0175">Coiled coil</keyword>
<dbReference type="EMBL" id="JAOWRF010000250">
    <property type="protein sequence ID" value="MCV3215215.1"/>
    <property type="molecule type" value="Genomic_DNA"/>
</dbReference>
<keyword evidence="4" id="KW-1133">Transmembrane helix</keyword>
<gene>
    <name evidence="5" type="ORF">OGM63_17130</name>
</gene>
<keyword evidence="4" id="KW-0472">Membrane</keyword>
<dbReference type="InterPro" id="IPR003661">
    <property type="entry name" value="HisK_dim/P_dom"/>
</dbReference>
<dbReference type="SUPFAM" id="SSF47384">
    <property type="entry name" value="Homodimeric domain of signal transducing histidine kinase"/>
    <property type="match status" value="1"/>
</dbReference>
<reference evidence="5 6" key="1">
    <citation type="submission" date="2022-10" db="EMBL/GenBank/DDBJ databases">
        <title>Identification of biosynthetic pathway for the production of the potent trypsin inhibitor radiosumin.</title>
        <authorList>
            <person name="Fewer D.P."/>
            <person name="Delbaje E."/>
            <person name="Ouyang X."/>
            <person name="Agostino P.D."/>
            <person name="Wahlsten M."/>
            <person name="Jokela J."/>
            <person name="Permi P."/>
            <person name="Haapaniemi E."/>
            <person name="Koistinen H."/>
        </authorList>
    </citation>
    <scope>NUCLEOTIDE SEQUENCE [LARGE SCALE GENOMIC DNA]</scope>
    <source>
        <strain evidence="5 6">NIES-515</strain>
    </source>
</reference>
<evidence type="ECO:0000313" key="6">
    <source>
        <dbReference type="Proteomes" id="UP001526143"/>
    </source>
</evidence>
<dbReference type="CDD" id="cd00082">
    <property type="entry name" value="HisKA"/>
    <property type="match status" value="1"/>
</dbReference>
<feature type="coiled-coil region" evidence="3">
    <location>
        <begin position="73"/>
        <end position="100"/>
    </location>
</feature>
<evidence type="ECO:0000313" key="5">
    <source>
        <dbReference type="EMBL" id="MCV3215215.1"/>
    </source>
</evidence>
<keyword evidence="6" id="KW-1185">Reference proteome</keyword>
<dbReference type="EC" id="2.7.13.3" evidence="2"/>
<accession>A0ABT3B1V8</accession>
<comment type="caution">
    <text evidence="5">The sequence shown here is derived from an EMBL/GenBank/DDBJ whole genome shotgun (WGS) entry which is preliminary data.</text>
</comment>
<organism evidence="5 6">
    <name type="scientific">Plectonema radiosum NIES-515</name>
    <dbReference type="NCBI Taxonomy" id="2986073"/>
    <lineage>
        <taxon>Bacteria</taxon>
        <taxon>Bacillati</taxon>
        <taxon>Cyanobacteriota</taxon>
        <taxon>Cyanophyceae</taxon>
        <taxon>Oscillatoriophycideae</taxon>
        <taxon>Oscillatoriales</taxon>
        <taxon>Microcoleaceae</taxon>
        <taxon>Plectonema</taxon>
    </lineage>
</organism>
<dbReference type="Gene3D" id="1.10.287.130">
    <property type="match status" value="1"/>
</dbReference>
<evidence type="ECO:0000256" key="2">
    <source>
        <dbReference type="ARBA" id="ARBA00012438"/>
    </source>
</evidence>
<sequence length="139" mass="16219">MRNSPWFFVSRIAISVFCAETFIMLLFPLLPNMPQLVEVFLDSTLLSILISPALYFFLYRPFNHQYKERLLMEKELRLSEADLKQKAEQLEKTMKKLQLAPQLLQAEKMSSLGRLVAGIAHEINNPVNFIHVNLFHLNQ</sequence>
<name>A0ABT3B1V8_9CYAN</name>
<dbReference type="RefSeq" id="WP_263746813.1">
    <property type="nucleotide sequence ID" value="NZ_JAOWRF010000250.1"/>
</dbReference>
<dbReference type="Proteomes" id="UP001526143">
    <property type="component" value="Unassembled WGS sequence"/>
</dbReference>
<proteinExistence type="predicted"/>
<evidence type="ECO:0000256" key="3">
    <source>
        <dbReference type="SAM" id="Coils"/>
    </source>
</evidence>
<feature type="transmembrane region" description="Helical" evidence="4">
    <location>
        <begin position="12"/>
        <end position="30"/>
    </location>
</feature>
<evidence type="ECO:0000256" key="4">
    <source>
        <dbReference type="SAM" id="Phobius"/>
    </source>
</evidence>
<feature type="transmembrane region" description="Helical" evidence="4">
    <location>
        <begin position="36"/>
        <end position="59"/>
    </location>
</feature>
<keyword evidence="4" id="KW-0812">Transmembrane</keyword>
<dbReference type="InterPro" id="IPR036097">
    <property type="entry name" value="HisK_dim/P_sf"/>
</dbReference>
<protein>
    <recommendedName>
        <fullName evidence="2">histidine kinase</fullName>
        <ecNumber evidence="2">2.7.13.3</ecNumber>
    </recommendedName>
</protein>
<evidence type="ECO:0000256" key="1">
    <source>
        <dbReference type="ARBA" id="ARBA00000085"/>
    </source>
</evidence>